<proteinExistence type="predicted"/>
<dbReference type="Proteomes" id="UP000460558">
    <property type="component" value="Unassembled WGS sequence"/>
</dbReference>
<evidence type="ECO:0000313" key="1">
    <source>
        <dbReference type="EMBL" id="MQS39889.1"/>
    </source>
</evidence>
<name>A0ABW9P3F8_9ACTN</name>
<keyword evidence="2" id="KW-1185">Reference proteome</keyword>
<evidence type="ECO:0000313" key="2">
    <source>
        <dbReference type="Proteomes" id="UP000460558"/>
    </source>
</evidence>
<organism evidence="1 2">
    <name type="scientific">Streptomyces katsurahamanus</name>
    <dbReference type="NCBI Taxonomy" id="2577098"/>
    <lineage>
        <taxon>Bacteria</taxon>
        <taxon>Bacillati</taxon>
        <taxon>Actinomycetota</taxon>
        <taxon>Actinomycetes</taxon>
        <taxon>Kitasatosporales</taxon>
        <taxon>Streptomycetaceae</taxon>
        <taxon>Streptomyces</taxon>
    </lineage>
</organism>
<dbReference type="EMBL" id="VDEQ01000371">
    <property type="protein sequence ID" value="MQS39889.1"/>
    <property type="molecule type" value="Genomic_DNA"/>
</dbReference>
<comment type="caution">
    <text evidence="1">The sequence shown here is derived from an EMBL/GenBank/DDBJ whole genome shotgun (WGS) entry which is preliminary data.</text>
</comment>
<sequence length="112" mass="12516">MDDHGDDFTAWLHGHGNAVERTEEQWELFARYVRQGASKVGPPLPLCLSGEPQECGRGGRQHALAWAAALKAFSQHIIETNAATPAEISYYSGQVYQRRLVHLRTETARVTK</sequence>
<accession>A0ABW9P3F8</accession>
<dbReference type="RefSeq" id="WP_153487418.1">
    <property type="nucleotide sequence ID" value="NZ_VDEQ01000371.1"/>
</dbReference>
<reference evidence="1 2" key="1">
    <citation type="submission" date="2019-06" db="EMBL/GenBank/DDBJ databases">
        <title>Comparative genomics and metabolomics analyses of clavulanic acid producing Streptomyces species provides insight into specialized metabolism and evolution of beta-lactam biosynthetic gene clusters.</title>
        <authorList>
            <person name="Moore M.A."/>
            <person name="Cruz-Morales P."/>
            <person name="Barona Gomez F."/>
            <person name="Kapil T."/>
        </authorList>
    </citation>
    <scope>NUCLEOTIDE SEQUENCE [LARGE SCALE GENOMIC DNA]</scope>
    <source>
        <strain evidence="1 2">T-272</strain>
    </source>
</reference>
<gene>
    <name evidence="1" type="ORF">FFZ77_31205</name>
</gene>
<protein>
    <submittedName>
        <fullName evidence="1">Uncharacterized protein</fullName>
    </submittedName>
</protein>